<name>A0A670ZV52_PSETE</name>
<keyword evidence="2" id="KW-0808">Transferase</keyword>
<evidence type="ECO:0000256" key="3">
    <source>
        <dbReference type="ARBA" id="ARBA00022726"/>
    </source>
</evidence>
<dbReference type="AlphaFoldDB" id="A0A670ZV52"/>
<dbReference type="Ensembl" id="ENSPTXT00000027651.1">
    <property type="protein sequence ID" value="ENSPTXP00000026826.1"/>
    <property type="gene ID" value="ENSPTXG00000018540.1"/>
</dbReference>
<keyword evidence="1" id="KW-0328">Glycosyltransferase</keyword>
<dbReference type="GO" id="GO:0006166">
    <property type="term" value="P:purine ribonucleoside salvage"/>
    <property type="evidence" value="ECO:0007669"/>
    <property type="project" value="UniProtKB-KW"/>
</dbReference>
<keyword evidence="3" id="KW-0660">Purine salvage</keyword>
<dbReference type="GeneTree" id="ENSGT00950000182991"/>
<dbReference type="InterPro" id="IPR010044">
    <property type="entry name" value="MTAP"/>
</dbReference>
<evidence type="ECO:0000313" key="6">
    <source>
        <dbReference type="Proteomes" id="UP000472273"/>
    </source>
</evidence>
<evidence type="ECO:0000256" key="2">
    <source>
        <dbReference type="ARBA" id="ARBA00022679"/>
    </source>
</evidence>
<protein>
    <submittedName>
        <fullName evidence="5">Methylthioadenosine phosphorylase</fullName>
    </submittedName>
</protein>
<proteinExistence type="predicted"/>
<dbReference type="SUPFAM" id="SSF53167">
    <property type="entry name" value="Purine and uridine phosphorylases"/>
    <property type="match status" value="1"/>
</dbReference>
<dbReference type="InterPro" id="IPR000845">
    <property type="entry name" value="Nucleoside_phosphorylase_d"/>
</dbReference>
<dbReference type="GO" id="GO:0017061">
    <property type="term" value="F:S-methyl-5-thioadenosine phosphorylase activity"/>
    <property type="evidence" value="ECO:0007669"/>
    <property type="project" value="InterPro"/>
</dbReference>
<reference evidence="5" key="1">
    <citation type="submission" date="2025-08" db="UniProtKB">
        <authorList>
            <consortium name="Ensembl"/>
        </authorList>
    </citation>
    <scope>IDENTIFICATION</scope>
</reference>
<dbReference type="PANTHER" id="PTHR42679">
    <property type="entry name" value="S-METHYL-5'-THIOADENOSINE PHOSPHORYLASE"/>
    <property type="match status" value="1"/>
</dbReference>
<evidence type="ECO:0000259" key="4">
    <source>
        <dbReference type="Pfam" id="PF01048"/>
    </source>
</evidence>
<evidence type="ECO:0000313" key="5">
    <source>
        <dbReference type="Ensembl" id="ENSPTXP00000026826.1"/>
    </source>
</evidence>
<organism evidence="5 6">
    <name type="scientific">Pseudonaja textilis</name>
    <name type="common">Eastern brown snake</name>
    <dbReference type="NCBI Taxonomy" id="8673"/>
    <lineage>
        <taxon>Eukaryota</taxon>
        <taxon>Metazoa</taxon>
        <taxon>Chordata</taxon>
        <taxon>Craniata</taxon>
        <taxon>Vertebrata</taxon>
        <taxon>Euteleostomi</taxon>
        <taxon>Lepidosauria</taxon>
        <taxon>Squamata</taxon>
        <taxon>Bifurcata</taxon>
        <taxon>Unidentata</taxon>
        <taxon>Episquamata</taxon>
        <taxon>Toxicofera</taxon>
        <taxon>Serpentes</taxon>
        <taxon>Colubroidea</taxon>
        <taxon>Elapidae</taxon>
        <taxon>Hydrophiinae</taxon>
        <taxon>Pseudonaja</taxon>
    </lineage>
</organism>
<reference evidence="5" key="2">
    <citation type="submission" date="2025-09" db="UniProtKB">
        <authorList>
            <consortium name="Ensembl"/>
        </authorList>
    </citation>
    <scope>IDENTIFICATION</scope>
</reference>
<dbReference type="GO" id="GO:0005829">
    <property type="term" value="C:cytosol"/>
    <property type="evidence" value="ECO:0007669"/>
    <property type="project" value="TreeGrafter"/>
</dbReference>
<gene>
    <name evidence="5" type="primary">MTAP</name>
</gene>
<dbReference type="Proteomes" id="UP000472273">
    <property type="component" value="Unplaced"/>
</dbReference>
<feature type="domain" description="Nucleoside phosphorylase" evidence="4">
    <location>
        <begin position="48"/>
        <end position="154"/>
    </location>
</feature>
<dbReference type="Pfam" id="PF01048">
    <property type="entry name" value="PNP_UDP_1"/>
    <property type="match status" value="1"/>
</dbReference>
<dbReference type="PANTHER" id="PTHR42679:SF2">
    <property type="entry name" value="S-METHYL-5'-THIOADENOSINE PHOSPHORYLASE"/>
    <property type="match status" value="1"/>
</dbReference>
<sequence>RASPVTTAALEYGTDFPTNISKPPSVKIHINVIFSFLCRTTKRHLTFYDGTNSCLPGVCHVSMAEPFCAKTREVLLDVAKKLGIKCHSKGTVITVEGPRFSSRAESLMFRSCGADVINMTTVPEVILAKEAGICYASIAMATDYDCWKEHEETVMCVCEFFLIQ</sequence>
<dbReference type="Gene3D" id="3.40.50.1580">
    <property type="entry name" value="Nucleoside phosphorylase domain"/>
    <property type="match status" value="1"/>
</dbReference>
<keyword evidence="6" id="KW-1185">Reference proteome</keyword>
<dbReference type="CDD" id="cd09010">
    <property type="entry name" value="MTAP_SsMTAPII_like_MTIP"/>
    <property type="match status" value="1"/>
</dbReference>
<evidence type="ECO:0000256" key="1">
    <source>
        <dbReference type="ARBA" id="ARBA00022676"/>
    </source>
</evidence>
<dbReference type="InterPro" id="IPR035994">
    <property type="entry name" value="Nucleoside_phosphorylase_sf"/>
</dbReference>
<dbReference type="GO" id="GO:0019509">
    <property type="term" value="P:L-methionine salvage from methylthioadenosine"/>
    <property type="evidence" value="ECO:0007669"/>
    <property type="project" value="TreeGrafter"/>
</dbReference>
<accession>A0A670ZV52</accession>